<gene>
    <name evidence="1" type="ORF">C0V70_03850</name>
</gene>
<sequence length="326" mass="37154">MNKLRLAVTAITLGTLLSSCSTFNKMAVGGAGDLIYTSGNGVLHESNFDVFKDGLPGNLILIEGLLAQSPKNMDLLATLNKGYAGYAFAVNETHMYEEEWAELKSEEGKKQALFNYTRSLNFGLRYLKEKGIELNDIISRMNEPQGIHLLLDKKMGDDKRDLEIVLFTAQSLAVLVNIQKDNMGLVSQLPAAKGMFDWVCLKDPSINYGTCDIFYGAYEAGRPQMLGGNPAKGKEIFLKAIAKHPHNWLIRTSYMQFYLIPQNDEEGFKEQMLAMKGFHDEFQKYYIYDQNPKNESAWTRESGMRFYQTLSLKRYELMNRFQKQFF</sequence>
<dbReference type="OrthoDB" id="5290315at2"/>
<name>A0A2K9NP14_BACTC</name>
<evidence type="ECO:0000313" key="2">
    <source>
        <dbReference type="Proteomes" id="UP000235584"/>
    </source>
</evidence>
<dbReference type="AlphaFoldDB" id="A0A2K9NP14"/>
<dbReference type="Gene3D" id="1.25.40.920">
    <property type="entry name" value="TRAP transporter T-component"/>
    <property type="match status" value="1"/>
</dbReference>
<organism evidence="1 2">
    <name type="scientific">Bacteriovorax stolpii</name>
    <name type="common">Bdellovibrio stolpii</name>
    <dbReference type="NCBI Taxonomy" id="960"/>
    <lineage>
        <taxon>Bacteria</taxon>
        <taxon>Pseudomonadati</taxon>
        <taxon>Bdellovibrionota</taxon>
        <taxon>Bacteriovoracia</taxon>
        <taxon>Bacteriovoracales</taxon>
        <taxon>Bacteriovoracaceae</taxon>
        <taxon>Bacteriovorax</taxon>
    </lineage>
</organism>
<keyword evidence="2" id="KW-1185">Reference proteome</keyword>
<evidence type="ECO:0000313" key="1">
    <source>
        <dbReference type="EMBL" id="AUN97256.1"/>
    </source>
</evidence>
<proteinExistence type="predicted"/>
<dbReference type="InterPro" id="IPR031823">
    <property type="entry name" value="TatT"/>
</dbReference>
<dbReference type="Pfam" id="PF16811">
    <property type="entry name" value="TAtT"/>
    <property type="match status" value="1"/>
</dbReference>
<dbReference type="RefSeq" id="WP_102242551.1">
    <property type="nucleotide sequence ID" value="NZ_CP025704.1"/>
</dbReference>
<dbReference type="EMBL" id="CP025704">
    <property type="protein sequence ID" value="AUN97256.1"/>
    <property type="molecule type" value="Genomic_DNA"/>
</dbReference>
<dbReference type="InterPro" id="IPR038537">
    <property type="entry name" value="TatT_sf"/>
</dbReference>
<reference evidence="1 2" key="1">
    <citation type="submission" date="2018-01" db="EMBL/GenBank/DDBJ databases">
        <title>Complete genome sequence of Bacteriovorax stolpii DSM12778.</title>
        <authorList>
            <person name="Tang B."/>
            <person name="Chang J."/>
        </authorList>
    </citation>
    <scope>NUCLEOTIDE SEQUENCE [LARGE SCALE GENOMIC DNA]</scope>
    <source>
        <strain evidence="1 2">DSM 12778</strain>
    </source>
</reference>
<dbReference type="KEGG" id="bsto:C0V70_03850"/>
<protein>
    <submittedName>
        <fullName evidence="1">Uncharacterized protein</fullName>
    </submittedName>
</protein>
<dbReference type="Proteomes" id="UP000235584">
    <property type="component" value="Chromosome"/>
</dbReference>
<accession>A0A2K9NP14</accession>
<dbReference type="PROSITE" id="PS51257">
    <property type="entry name" value="PROKAR_LIPOPROTEIN"/>
    <property type="match status" value="1"/>
</dbReference>